<evidence type="ECO:0000313" key="2">
    <source>
        <dbReference type="Proteomes" id="UP001597403"/>
    </source>
</evidence>
<dbReference type="PROSITE" id="PS51257">
    <property type="entry name" value="PROKAR_LIPOPROTEIN"/>
    <property type="match status" value="1"/>
</dbReference>
<dbReference type="EMBL" id="JBHUGF010000010">
    <property type="protein sequence ID" value="MFD1990166.1"/>
    <property type="molecule type" value="Genomic_DNA"/>
</dbReference>
<evidence type="ECO:0000313" key="1">
    <source>
        <dbReference type="EMBL" id="MFD1990166.1"/>
    </source>
</evidence>
<proteinExistence type="predicted"/>
<reference evidence="2" key="1">
    <citation type="journal article" date="2019" name="Int. J. Syst. Evol. Microbiol.">
        <title>The Global Catalogue of Microorganisms (GCM) 10K type strain sequencing project: providing services to taxonomists for standard genome sequencing and annotation.</title>
        <authorList>
            <consortium name="The Broad Institute Genomics Platform"/>
            <consortium name="The Broad Institute Genome Sequencing Center for Infectious Disease"/>
            <person name="Wu L."/>
            <person name="Ma J."/>
        </authorList>
    </citation>
    <scope>NUCLEOTIDE SEQUENCE [LARGE SCALE GENOMIC DNA]</scope>
    <source>
        <strain evidence="2">CGMCC 1.15067</strain>
    </source>
</reference>
<protein>
    <recommendedName>
        <fullName evidence="3">Repeat domain-containing protein</fullName>
    </recommendedName>
</protein>
<accession>A0ABW4US51</accession>
<organism evidence="1 2">
    <name type="scientific">Paenibacillus nicotianae</name>
    <dbReference type="NCBI Taxonomy" id="1526551"/>
    <lineage>
        <taxon>Bacteria</taxon>
        <taxon>Bacillati</taxon>
        <taxon>Bacillota</taxon>
        <taxon>Bacilli</taxon>
        <taxon>Bacillales</taxon>
        <taxon>Paenibacillaceae</taxon>
        <taxon>Paenibacillus</taxon>
    </lineage>
</organism>
<evidence type="ECO:0008006" key="3">
    <source>
        <dbReference type="Google" id="ProtNLM"/>
    </source>
</evidence>
<dbReference type="Proteomes" id="UP001597403">
    <property type="component" value="Unassembled WGS sequence"/>
</dbReference>
<dbReference type="SUPFAM" id="SSF69318">
    <property type="entry name" value="Integrin alpha N-terminal domain"/>
    <property type="match status" value="1"/>
</dbReference>
<comment type="caution">
    <text evidence="1">The sequence shown here is derived from an EMBL/GenBank/DDBJ whole genome shotgun (WGS) entry which is preliminary data.</text>
</comment>
<dbReference type="RefSeq" id="WP_379283038.1">
    <property type="nucleotide sequence ID" value="NZ_JBHUGF010000010.1"/>
</dbReference>
<gene>
    <name evidence="1" type="ORF">ACFSGI_09360</name>
</gene>
<dbReference type="InterPro" id="IPR028994">
    <property type="entry name" value="Integrin_alpha_N"/>
</dbReference>
<sequence>MKRVILLKWNLWVRLATVTTLLILLSGCELISDPKGLMQLPQLPSDKQTLSSTIQAALPPGAKLANPKNGNSNDWIQQADLDGDGKMEAIAFYTTSDARINGMIFEQSGSDWIKKRDIEGQGYVLESVEIKDITHDGHKDLIVGYSNAINTTSSGVDSLQKNLVIYSYDKGELNIVDKKPYTYYEILDMNGDGVDDLTTMYMSRNSYLTITNFRYKDGFQEVDSIDLDSTITLGFYNVVAGKVSKDQNGIIMDQLLGSFSGFTHLIVMENNKLRDVFPISKAATFKDSLIYSDDVNGDGILEIGMLQIPLGWENIETSEIPYFIYYYQWDEQNSLKLVSQQYRDDQGRFVLKFAPEWNDKITLDTKSNKDQDLRFILKDTGEKVAEVRFFTSAQWNNQTNKDWELITTSNDQYIALWQNTKNNLILN</sequence>
<name>A0ABW4US51_9BACL</name>
<keyword evidence="2" id="KW-1185">Reference proteome</keyword>